<proteinExistence type="predicted"/>
<dbReference type="InParanoid" id="A0A0C3PK35"/>
<dbReference type="HOGENOM" id="CLU_2741040_0_0_1"/>
<sequence>MSLDRIQRKAFLPTSAHVHRHLHWHSSRISPSRMRTQCGSKQCVWGVECVYLLRSSTPEQDVIEMDCHIGR</sequence>
<gene>
    <name evidence="1" type="ORF">M404DRAFT_996704</name>
</gene>
<reference evidence="2" key="2">
    <citation type="submission" date="2015-01" db="EMBL/GenBank/DDBJ databases">
        <title>Evolutionary Origins and Diversification of the Mycorrhizal Mutualists.</title>
        <authorList>
            <consortium name="DOE Joint Genome Institute"/>
            <consortium name="Mycorrhizal Genomics Consortium"/>
            <person name="Kohler A."/>
            <person name="Kuo A."/>
            <person name="Nagy L.G."/>
            <person name="Floudas D."/>
            <person name="Copeland A."/>
            <person name="Barry K.W."/>
            <person name="Cichocki N."/>
            <person name="Veneault-Fourrey C."/>
            <person name="LaButti K."/>
            <person name="Lindquist E.A."/>
            <person name="Lipzen A."/>
            <person name="Lundell T."/>
            <person name="Morin E."/>
            <person name="Murat C."/>
            <person name="Riley R."/>
            <person name="Ohm R."/>
            <person name="Sun H."/>
            <person name="Tunlid A."/>
            <person name="Henrissat B."/>
            <person name="Grigoriev I.V."/>
            <person name="Hibbett D.S."/>
            <person name="Martin F."/>
        </authorList>
    </citation>
    <scope>NUCLEOTIDE SEQUENCE [LARGE SCALE GENOMIC DNA]</scope>
    <source>
        <strain evidence="2">Marx 270</strain>
    </source>
</reference>
<organism evidence="1 2">
    <name type="scientific">Pisolithus tinctorius Marx 270</name>
    <dbReference type="NCBI Taxonomy" id="870435"/>
    <lineage>
        <taxon>Eukaryota</taxon>
        <taxon>Fungi</taxon>
        <taxon>Dikarya</taxon>
        <taxon>Basidiomycota</taxon>
        <taxon>Agaricomycotina</taxon>
        <taxon>Agaricomycetes</taxon>
        <taxon>Agaricomycetidae</taxon>
        <taxon>Boletales</taxon>
        <taxon>Sclerodermatineae</taxon>
        <taxon>Pisolithaceae</taxon>
        <taxon>Pisolithus</taxon>
    </lineage>
</organism>
<keyword evidence="2" id="KW-1185">Reference proteome</keyword>
<evidence type="ECO:0000313" key="2">
    <source>
        <dbReference type="Proteomes" id="UP000054217"/>
    </source>
</evidence>
<evidence type="ECO:0000313" key="1">
    <source>
        <dbReference type="EMBL" id="KIO08986.1"/>
    </source>
</evidence>
<name>A0A0C3PK35_PISTI</name>
<dbReference type="EMBL" id="KN831955">
    <property type="protein sequence ID" value="KIO08986.1"/>
    <property type="molecule type" value="Genomic_DNA"/>
</dbReference>
<dbReference type="AlphaFoldDB" id="A0A0C3PK35"/>
<dbReference type="Proteomes" id="UP000054217">
    <property type="component" value="Unassembled WGS sequence"/>
</dbReference>
<protein>
    <submittedName>
        <fullName evidence="1">Uncharacterized protein</fullName>
    </submittedName>
</protein>
<accession>A0A0C3PK35</accession>
<reference evidence="1 2" key="1">
    <citation type="submission" date="2014-04" db="EMBL/GenBank/DDBJ databases">
        <authorList>
            <consortium name="DOE Joint Genome Institute"/>
            <person name="Kuo A."/>
            <person name="Kohler A."/>
            <person name="Costa M.D."/>
            <person name="Nagy L.G."/>
            <person name="Floudas D."/>
            <person name="Copeland A."/>
            <person name="Barry K.W."/>
            <person name="Cichocki N."/>
            <person name="Veneault-Fourrey C."/>
            <person name="LaButti K."/>
            <person name="Lindquist E.A."/>
            <person name="Lipzen A."/>
            <person name="Lundell T."/>
            <person name="Morin E."/>
            <person name="Murat C."/>
            <person name="Sun H."/>
            <person name="Tunlid A."/>
            <person name="Henrissat B."/>
            <person name="Grigoriev I.V."/>
            <person name="Hibbett D.S."/>
            <person name="Martin F."/>
            <person name="Nordberg H.P."/>
            <person name="Cantor M.N."/>
            <person name="Hua S.X."/>
        </authorList>
    </citation>
    <scope>NUCLEOTIDE SEQUENCE [LARGE SCALE GENOMIC DNA]</scope>
    <source>
        <strain evidence="1 2">Marx 270</strain>
    </source>
</reference>